<dbReference type="PANTHER" id="PTHR31558:SF19">
    <property type="entry name" value="PROTEIN ENHANCED DISEASE RESISTANCE 2 C-TERMINAL DOMAIN-CONTAINING PROTEIN"/>
    <property type="match status" value="1"/>
</dbReference>
<proteinExistence type="predicted"/>
<feature type="region of interest" description="Disordered" evidence="1">
    <location>
        <begin position="15"/>
        <end position="51"/>
    </location>
</feature>
<dbReference type="AlphaFoldDB" id="A0A9Q0JDJ1"/>
<organism evidence="3 4">
    <name type="scientific">Turnera subulata</name>
    <dbReference type="NCBI Taxonomy" id="218843"/>
    <lineage>
        <taxon>Eukaryota</taxon>
        <taxon>Viridiplantae</taxon>
        <taxon>Streptophyta</taxon>
        <taxon>Embryophyta</taxon>
        <taxon>Tracheophyta</taxon>
        <taxon>Spermatophyta</taxon>
        <taxon>Magnoliopsida</taxon>
        <taxon>eudicotyledons</taxon>
        <taxon>Gunneridae</taxon>
        <taxon>Pentapetalae</taxon>
        <taxon>rosids</taxon>
        <taxon>fabids</taxon>
        <taxon>Malpighiales</taxon>
        <taxon>Passifloraceae</taxon>
        <taxon>Turnera</taxon>
    </lineage>
</organism>
<feature type="domain" description="Protein ENHANCED DISEASE RESISTANCE 2 C-terminal" evidence="2">
    <location>
        <begin position="224"/>
        <end position="464"/>
    </location>
</feature>
<dbReference type="EMBL" id="JAKUCV010003499">
    <property type="protein sequence ID" value="KAJ4838726.1"/>
    <property type="molecule type" value="Genomic_DNA"/>
</dbReference>
<evidence type="ECO:0000313" key="4">
    <source>
        <dbReference type="Proteomes" id="UP001141552"/>
    </source>
</evidence>
<dbReference type="InterPro" id="IPR009769">
    <property type="entry name" value="EDR2_C"/>
</dbReference>
<dbReference type="Proteomes" id="UP001141552">
    <property type="component" value="Unassembled WGS sequence"/>
</dbReference>
<keyword evidence="4" id="KW-1185">Reference proteome</keyword>
<evidence type="ECO:0000259" key="2">
    <source>
        <dbReference type="Pfam" id="PF07059"/>
    </source>
</evidence>
<dbReference type="OrthoDB" id="9970435at2759"/>
<gene>
    <name evidence="3" type="ORF">Tsubulata_048812</name>
</gene>
<dbReference type="PANTHER" id="PTHR31558">
    <property type="entry name" value="CW14 PROTEIN"/>
    <property type="match status" value="1"/>
</dbReference>
<reference evidence="3" key="2">
    <citation type="journal article" date="2023" name="Plants (Basel)">
        <title>Annotation of the Turnera subulata (Passifloraceae) Draft Genome Reveals the S-Locus Evolved after the Divergence of Turneroideae from Passifloroideae in a Stepwise Manner.</title>
        <authorList>
            <person name="Henning P.M."/>
            <person name="Roalson E.H."/>
            <person name="Mir W."/>
            <person name="McCubbin A.G."/>
            <person name="Shore J.S."/>
        </authorList>
    </citation>
    <scope>NUCLEOTIDE SEQUENCE</scope>
    <source>
        <strain evidence="3">F60SS</strain>
    </source>
</reference>
<name>A0A9Q0JDJ1_9ROSI</name>
<evidence type="ECO:0000256" key="1">
    <source>
        <dbReference type="SAM" id="MobiDB-lite"/>
    </source>
</evidence>
<feature type="compositionally biased region" description="Basic residues" evidence="1">
    <location>
        <begin position="16"/>
        <end position="30"/>
    </location>
</feature>
<accession>A0A9Q0JDJ1</accession>
<evidence type="ECO:0000313" key="3">
    <source>
        <dbReference type="EMBL" id="KAJ4838726.1"/>
    </source>
</evidence>
<dbReference type="Pfam" id="PF07059">
    <property type="entry name" value="EDR2_C"/>
    <property type="match status" value="1"/>
</dbReference>
<reference evidence="3" key="1">
    <citation type="submission" date="2022-02" db="EMBL/GenBank/DDBJ databases">
        <authorList>
            <person name="Henning P.M."/>
            <person name="McCubbin A.G."/>
            <person name="Shore J.S."/>
        </authorList>
    </citation>
    <scope>NUCLEOTIDE SEQUENCE</scope>
    <source>
        <strain evidence="3">F60SS</strain>
        <tissue evidence="3">Leaves</tissue>
    </source>
</reference>
<comment type="caution">
    <text evidence="3">The sequence shown here is derived from an EMBL/GenBank/DDBJ whole genome shotgun (WGS) entry which is preliminary data.</text>
</comment>
<protein>
    <recommendedName>
        <fullName evidence="2">Protein ENHANCED DISEASE RESISTANCE 2 C-terminal domain-containing protein</fullName>
    </recommendedName>
</protein>
<sequence length="473" mass="52636">MGACVSRPDGCVLKLSSRKKKRRRRRRSIQRRLSASRSIERSTDRSFATPTFQATNSNDQAWSDAISVLESEHDEEFYSVHDDAVSVTASSESTSDPPAAAVPGRVVLRDEPRPNDAAAAARHETTAAAVRPLSADEVSSASVVAADGVHNCVNGLVPNACLPCIAPSADKKTARRKLSLKLSFKKREGNTTPALFSPKALSHRPIAGSSITLCAAEKKVPNSWSPIEPSSFKVRGQNFLRDKKKDCAPNCAAFIPFGADIFLSPRKIQHIARLVELPAMSASDEIPAILVVNVQIPLYPASIFSENDGEGMNLVMYFKLSENYSKELPLQFRENISRLINDEVERVKGFPLDTIAPFRERLKILGRLANADDLQLSAAEKKLLNAYNEKPVLSRPQHEFYLGENYFEIDLDMHRFSYISRKGFEAFRDRLKFCILDFGLTIQGTKAEDLPEHMLCCMRLNEVDYTKHQHLGC</sequence>